<dbReference type="Pfam" id="PF02836">
    <property type="entry name" value="Glyco_hydro_2_C"/>
    <property type="match status" value="1"/>
</dbReference>
<dbReference type="RefSeq" id="WP_258877235.1">
    <property type="nucleotide sequence ID" value="NZ_CP048914.1"/>
</dbReference>
<evidence type="ECO:0000313" key="3">
    <source>
        <dbReference type="EMBL" id="QMS85440.1"/>
    </source>
</evidence>
<accession>A0A7L7KRI7</accession>
<dbReference type="AlphaFoldDB" id="A0A7L7KRI7"/>
<keyword evidence="1" id="KW-0732">Signal</keyword>
<keyword evidence="4" id="KW-1185">Reference proteome</keyword>
<feature type="domain" description="Glycoside hydrolase family 2 catalytic" evidence="2">
    <location>
        <begin position="165"/>
        <end position="285"/>
    </location>
</feature>
<dbReference type="GO" id="GO:0005975">
    <property type="term" value="P:carbohydrate metabolic process"/>
    <property type="evidence" value="ECO:0007669"/>
    <property type="project" value="InterPro"/>
</dbReference>
<organism evidence="3 4">
    <name type="scientific">Candidatus Xianfuyuplasma coldseepsis</name>
    <dbReference type="NCBI Taxonomy" id="2782163"/>
    <lineage>
        <taxon>Bacteria</taxon>
        <taxon>Bacillati</taxon>
        <taxon>Mycoplasmatota</taxon>
        <taxon>Mollicutes</taxon>
        <taxon>Candidatus Izemoplasmatales</taxon>
        <taxon>Candidatus Izemoplasmataceae</taxon>
        <taxon>Candidatus Xianfuyuplasma</taxon>
    </lineage>
</organism>
<dbReference type="KEGG" id="xcl:G4Z02_06620"/>
<dbReference type="InterPro" id="IPR017853">
    <property type="entry name" value="GH"/>
</dbReference>
<gene>
    <name evidence="3" type="ORF">G4Z02_06620</name>
</gene>
<reference evidence="3 4" key="1">
    <citation type="submission" date="2020-02" db="EMBL/GenBank/DDBJ databases">
        <authorList>
            <person name="Zheng R.K."/>
            <person name="Sun C.M."/>
        </authorList>
    </citation>
    <scope>NUCLEOTIDE SEQUENCE [LARGE SCALE GENOMIC DNA]</scope>
    <source>
        <strain evidence="4">zrk13</strain>
    </source>
</reference>
<dbReference type="PANTHER" id="PTHR42732">
    <property type="entry name" value="BETA-GALACTOSIDASE"/>
    <property type="match status" value="1"/>
</dbReference>
<protein>
    <recommendedName>
        <fullName evidence="2">Glycoside hydrolase family 2 catalytic domain-containing protein</fullName>
    </recommendedName>
</protein>
<dbReference type="SUPFAM" id="SSF51445">
    <property type="entry name" value="(Trans)glycosidases"/>
    <property type="match status" value="1"/>
</dbReference>
<dbReference type="EMBL" id="CP048914">
    <property type="protein sequence ID" value="QMS85440.1"/>
    <property type="molecule type" value="Genomic_DNA"/>
</dbReference>
<feature type="signal peptide" evidence="1">
    <location>
        <begin position="1"/>
        <end position="18"/>
    </location>
</feature>
<dbReference type="Gene3D" id="3.20.20.80">
    <property type="entry name" value="Glycosidases"/>
    <property type="match status" value="1"/>
</dbReference>
<evidence type="ECO:0000256" key="1">
    <source>
        <dbReference type="SAM" id="SignalP"/>
    </source>
</evidence>
<evidence type="ECO:0000259" key="2">
    <source>
        <dbReference type="Pfam" id="PF02836"/>
    </source>
</evidence>
<evidence type="ECO:0000313" key="4">
    <source>
        <dbReference type="Proteomes" id="UP000514720"/>
    </source>
</evidence>
<dbReference type="InterPro" id="IPR051913">
    <property type="entry name" value="GH2_Domain-Containing"/>
</dbReference>
<proteinExistence type="predicted"/>
<sequence length="385" mass="42641">MKKISIIMISMVLIIVLAACKEEGPDDNPVTSCIPGFQVIDGRCVEIEDNEEDPVTCDLGYKAEGDSCIVDENARFRLDGRNFYMDNEPFFIKGICWNPVGIGDVHPAGLDFSGFVDEDADLMQAAGINVVRTYEPIKSTAVLDTLLEHGIYVINTVYPYGGNSVESVVNNMSDVLDHEAIIMWAIGNEWNYNGIYYGLSMNESIERLNDVAARIKEIDSTRPVTTIYGYLPSTSTVNAMPDVDIWGLNIYSGATFGTIFAQWKNISDKPMYIAEYGADAWNANIDAEDETSQAYATTQLTQEIIDNSSEIYPDNTSIGGTIFSFADEWWKDSNGTPDVQDSGGIAPGGGPYPDQTFNEEFWGIVDIYREPRAAYYALQALYVED</sequence>
<dbReference type="Proteomes" id="UP000514720">
    <property type="component" value="Chromosome"/>
</dbReference>
<feature type="chain" id="PRO_5029490603" description="Glycoside hydrolase family 2 catalytic domain-containing protein" evidence="1">
    <location>
        <begin position="19"/>
        <end position="385"/>
    </location>
</feature>
<dbReference type="PROSITE" id="PS51257">
    <property type="entry name" value="PROKAR_LIPOPROTEIN"/>
    <property type="match status" value="1"/>
</dbReference>
<dbReference type="InterPro" id="IPR006103">
    <property type="entry name" value="Glyco_hydro_2_cat"/>
</dbReference>
<name>A0A7L7KRI7_9MOLU</name>
<dbReference type="GO" id="GO:0004553">
    <property type="term" value="F:hydrolase activity, hydrolyzing O-glycosyl compounds"/>
    <property type="evidence" value="ECO:0007669"/>
    <property type="project" value="InterPro"/>
</dbReference>